<protein>
    <recommendedName>
        <fullName evidence="2">Tc toxin complex TcA C-terminal TcB-binding domain-containing protein</fullName>
    </recommendedName>
</protein>
<evidence type="ECO:0000256" key="1">
    <source>
        <dbReference type="SAM" id="MobiDB-lite"/>
    </source>
</evidence>
<proteinExistence type="predicted"/>
<evidence type="ECO:0000313" key="4">
    <source>
        <dbReference type="Proteomes" id="UP000654922"/>
    </source>
</evidence>
<feature type="domain" description="Tc toxin complex TcA C-terminal TcB-binding" evidence="2">
    <location>
        <begin position="268"/>
        <end position="396"/>
    </location>
</feature>
<dbReference type="OrthoDB" id="4503544at2759"/>
<reference evidence="3" key="1">
    <citation type="submission" date="2020-06" db="EMBL/GenBank/DDBJ databases">
        <title>Draft genome sequences of strains closely related to Aspergillus parafelis and Aspergillus hiratsukae.</title>
        <authorList>
            <person name="Dos Santos R.A.C."/>
            <person name="Rivero-Menendez O."/>
            <person name="Steenwyk J.L."/>
            <person name="Mead M.E."/>
            <person name="Goldman G.H."/>
            <person name="Alastruey-Izquierdo A."/>
            <person name="Rokas A."/>
        </authorList>
    </citation>
    <scope>NUCLEOTIDE SEQUENCE</scope>
    <source>
        <strain evidence="3">CNM-CM5623</strain>
    </source>
</reference>
<evidence type="ECO:0000313" key="3">
    <source>
        <dbReference type="EMBL" id="KAF7173186.1"/>
    </source>
</evidence>
<feature type="region of interest" description="Disordered" evidence="1">
    <location>
        <begin position="27"/>
        <end position="46"/>
    </location>
</feature>
<dbReference type="InterPro" id="IPR040840">
    <property type="entry name" value="TcA_TcB_BD"/>
</dbReference>
<feature type="domain" description="Tc toxin complex TcA C-terminal TcB-binding" evidence="2">
    <location>
        <begin position="397"/>
        <end position="518"/>
    </location>
</feature>
<dbReference type="Pfam" id="PF18276">
    <property type="entry name" value="TcA_TcB_BD"/>
    <property type="match status" value="2"/>
</dbReference>
<gene>
    <name evidence="3" type="ORF">CNMCM5623_005391</name>
</gene>
<evidence type="ECO:0000259" key="2">
    <source>
        <dbReference type="Pfam" id="PF18276"/>
    </source>
</evidence>
<dbReference type="AlphaFoldDB" id="A0A8H6QHF5"/>
<organism evidence="3 4">
    <name type="scientific">Aspergillus felis</name>
    <dbReference type="NCBI Taxonomy" id="1287682"/>
    <lineage>
        <taxon>Eukaryota</taxon>
        <taxon>Fungi</taxon>
        <taxon>Dikarya</taxon>
        <taxon>Ascomycota</taxon>
        <taxon>Pezizomycotina</taxon>
        <taxon>Eurotiomycetes</taxon>
        <taxon>Eurotiomycetidae</taxon>
        <taxon>Eurotiales</taxon>
        <taxon>Aspergillaceae</taxon>
        <taxon>Aspergillus</taxon>
        <taxon>Aspergillus subgen. Fumigati</taxon>
    </lineage>
</organism>
<dbReference type="Proteomes" id="UP000654922">
    <property type="component" value="Unassembled WGS sequence"/>
</dbReference>
<dbReference type="EMBL" id="JACBAE010001097">
    <property type="protein sequence ID" value="KAF7173186.1"/>
    <property type="molecule type" value="Genomic_DNA"/>
</dbReference>
<sequence>MQGITGELDLVQASSRQNGRELIIKARSQHRSANRQSNTPAHCTKDIHRPCAGRHIALEERRLQYYLLRRQDNTETRAHEDFKGILSIRNCVVVGEGAETGCGAREVLEESRKQLEMQLGYYIQLAGEAKTVPTPGEQWEDIAIAIEARTKDDLRMSPYENMEGICYDTASSLNTNAAHLEAEAVPLLSLPTITTSIEPWEVGVSTSIGGSTFGQVAQGQASHRRARAQAAADEGWRAAQKSALSRQLQEQLLQANTIGHEVMRINKDIAHLDTCVESVEWEIKAQQQETENAAAEEEWMRKKYTNQQLYASLDHSTSQSFHQTYLLALDMAKAARRALDFEHAVRYPDSSASSRPSTSIGGYWENTFDGLPSGDALLLDLRKMEMMHLENDTHEPTLDETPFDRDFPGHYCRRISSVALSIPCIVGPYTSINCTLTLTKHKYRISPVVKDESTLYAEEEGKYRTDQIPITAVAISTGMQDTGKFDLDFHGSDSPPEKHRQFDYRTISDIAMHLRYTSVDSSGKLKEAVEGTIDSPAEWYKVASKQQASSSKMVLAGLRNPLPFWTREKTDVTPSRVTLLVHPEFEGATLKGQTAQGPAVSLKRNSGAAVGKYTALTPSTVTTFPSLDDEPWEIDVGTVTLERGWLLIEY</sequence>
<comment type="caution">
    <text evidence="3">The sequence shown here is derived from an EMBL/GenBank/DDBJ whole genome shotgun (WGS) entry which is preliminary data.</text>
</comment>
<accession>A0A8H6QHF5</accession>
<name>A0A8H6QHF5_9EURO</name>